<protein>
    <submittedName>
        <fullName evidence="2">Uncharacterized protein</fullName>
    </submittedName>
</protein>
<accession>A0A918LBV7</accession>
<feature type="region of interest" description="Disordered" evidence="1">
    <location>
        <begin position="190"/>
        <end position="209"/>
    </location>
</feature>
<dbReference type="EMBL" id="BMTL01000057">
    <property type="protein sequence ID" value="GGS28854.1"/>
    <property type="molecule type" value="Genomic_DNA"/>
</dbReference>
<dbReference type="AlphaFoldDB" id="A0A918LBV7"/>
<proteinExistence type="predicted"/>
<evidence type="ECO:0000313" key="2">
    <source>
        <dbReference type="EMBL" id="GGS28854.1"/>
    </source>
</evidence>
<evidence type="ECO:0000256" key="1">
    <source>
        <dbReference type="SAM" id="MobiDB-lite"/>
    </source>
</evidence>
<reference evidence="2" key="1">
    <citation type="journal article" date="2014" name="Int. J. Syst. Evol. Microbiol.">
        <title>Complete genome sequence of Corynebacterium casei LMG S-19264T (=DSM 44701T), isolated from a smear-ripened cheese.</title>
        <authorList>
            <consortium name="US DOE Joint Genome Institute (JGI-PGF)"/>
            <person name="Walter F."/>
            <person name="Albersmeier A."/>
            <person name="Kalinowski J."/>
            <person name="Ruckert C."/>
        </authorList>
    </citation>
    <scope>NUCLEOTIDE SEQUENCE</scope>
    <source>
        <strain evidence="2">JCM 4386</strain>
    </source>
</reference>
<name>A0A918LBV7_9ACTN</name>
<dbReference type="Proteomes" id="UP000606194">
    <property type="component" value="Unassembled WGS sequence"/>
</dbReference>
<evidence type="ECO:0000313" key="3">
    <source>
        <dbReference type="Proteomes" id="UP000606194"/>
    </source>
</evidence>
<reference evidence="2" key="2">
    <citation type="submission" date="2020-09" db="EMBL/GenBank/DDBJ databases">
        <authorList>
            <person name="Sun Q."/>
            <person name="Ohkuma M."/>
        </authorList>
    </citation>
    <scope>NUCLEOTIDE SEQUENCE</scope>
    <source>
        <strain evidence="2">JCM 4386</strain>
    </source>
</reference>
<sequence length="374" mass="40462">MAAGRLTGTEATPFRSSRRGRIVDQFRGWKRYPRVIEGALARAGYADAEFAVRRGEVRGTAEARWAWISGAAELTGEEWPDGLELVWNSAVGWAYQGRGGDKLVTLPVPVLAAPEAITALLPALMDGRRDQLPASEDRWEHAAILARWAESAAVLGDDKYDAAYQRAEEEAATFDRWQAELNDVLPVTAPPPVEADGTAGAAALGSGDARTPDAAERARRAHVDVILQWALKARDDRSHHPDPELFGALCDFFTRAVVFPGLMDPDDGQRHTSDPSRALAHLLIQHLERYGMDLEDLPELVSPDTSVAPVGDAVAECIVQALRSNRWFSDAVSGTGQASGEVMFRTVFGSTGVLHLADVTGPDDRPKAQGPGTR</sequence>
<gene>
    <name evidence="2" type="ORF">GCM10010269_79470</name>
</gene>
<keyword evidence="3" id="KW-1185">Reference proteome</keyword>
<comment type="caution">
    <text evidence="2">The sequence shown here is derived from an EMBL/GenBank/DDBJ whole genome shotgun (WGS) entry which is preliminary data.</text>
</comment>
<organism evidence="2 3">
    <name type="scientific">Streptomyces humidus</name>
    <dbReference type="NCBI Taxonomy" id="52259"/>
    <lineage>
        <taxon>Bacteria</taxon>
        <taxon>Bacillati</taxon>
        <taxon>Actinomycetota</taxon>
        <taxon>Actinomycetes</taxon>
        <taxon>Kitasatosporales</taxon>
        <taxon>Streptomycetaceae</taxon>
        <taxon>Streptomyces</taxon>
    </lineage>
</organism>